<dbReference type="Proteomes" id="UP000824988">
    <property type="component" value="Chromosome"/>
</dbReference>
<accession>A0A8D4VTL9</accession>
<dbReference type="Gene3D" id="3.60.40.10">
    <property type="entry name" value="PPM-type phosphatase domain"/>
    <property type="match status" value="1"/>
</dbReference>
<dbReference type="KEGG" id="moz:MoryE10_26910"/>
<dbReference type="SMART" id="SM00332">
    <property type="entry name" value="PP2Cc"/>
    <property type="match status" value="1"/>
</dbReference>
<dbReference type="PROSITE" id="PS51746">
    <property type="entry name" value="PPM_2"/>
    <property type="match status" value="1"/>
</dbReference>
<dbReference type="InterPro" id="IPR036457">
    <property type="entry name" value="PPM-type-like_dom_sf"/>
</dbReference>
<dbReference type="PANTHER" id="PTHR47992">
    <property type="entry name" value="PROTEIN PHOSPHATASE"/>
    <property type="match status" value="1"/>
</dbReference>
<organism evidence="2 3">
    <name type="scientific">Methylogaea oryzae</name>
    <dbReference type="NCBI Taxonomy" id="1295382"/>
    <lineage>
        <taxon>Bacteria</taxon>
        <taxon>Pseudomonadati</taxon>
        <taxon>Pseudomonadota</taxon>
        <taxon>Gammaproteobacteria</taxon>
        <taxon>Methylococcales</taxon>
        <taxon>Methylococcaceae</taxon>
        <taxon>Methylogaea</taxon>
    </lineage>
</organism>
<proteinExistence type="predicted"/>
<evidence type="ECO:0000313" key="3">
    <source>
        <dbReference type="Proteomes" id="UP000824988"/>
    </source>
</evidence>
<dbReference type="AlphaFoldDB" id="A0A8D4VTL9"/>
<dbReference type="CDD" id="cd00143">
    <property type="entry name" value="PP2Cc"/>
    <property type="match status" value="1"/>
</dbReference>
<reference evidence="2" key="1">
    <citation type="submission" date="2019-06" db="EMBL/GenBank/DDBJ databases">
        <title>Complete genome sequence of Methylogaea oryzae strain JCM16910.</title>
        <authorList>
            <person name="Asakawa S."/>
        </authorList>
    </citation>
    <scope>NUCLEOTIDE SEQUENCE</scope>
    <source>
        <strain evidence="2">E10</strain>
    </source>
</reference>
<keyword evidence="3" id="KW-1185">Reference proteome</keyword>
<dbReference type="NCBIfam" id="NF033484">
    <property type="entry name" value="Stp1_PP2C_phos"/>
    <property type="match status" value="1"/>
</dbReference>
<dbReference type="GO" id="GO:0004722">
    <property type="term" value="F:protein serine/threonine phosphatase activity"/>
    <property type="evidence" value="ECO:0007669"/>
    <property type="project" value="InterPro"/>
</dbReference>
<evidence type="ECO:0000313" key="2">
    <source>
        <dbReference type="EMBL" id="BBL72085.1"/>
    </source>
</evidence>
<dbReference type="RefSeq" id="WP_054774654.1">
    <property type="nucleotide sequence ID" value="NZ_AP019782.1"/>
</dbReference>
<feature type="domain" description="PPM-type phosphatase" evidence="1">
    <location>
        <begin position="9"/>
        <end position="257"/>
    </location>
</feature>
<dbReference type="InterPro" id="IPR015655">
    <property type="entry name" value="PP2C"/>
</dbReference>
<gene>
    <name evidence="2" type="primary">prpC</name>
    <name evidence="2" type="ORF">MoryE10_26910</name>
</gene>
<dbReference type="Pfam" id="PF13672">
    <property type="entry name" value="PP2C_2"/>
    <property type="match status" value="1"/>
</dbReference>
<dbReference type="SMART" id="SM00331">
    <property type="entry name" value="PP2C_SIG"/>
    <property type="match status" value="1"/>
</dbReference>
<name>A0A8D4VTL9_9GAMM</name>
<evidence type="ECO:0000259" key="1">
    <source>
        <dbReference type="PROSITE" id="PS51746"/>
    </source>
</evidence>
<protein>
    <submittedName>
        <fullName evidence="2">Protein phosphatase PrpC</fullName>
    </submittedName>
</protein>
<dbReference type="EMBL" id="AP019782">
    <property type="protein sequence ID" value="BBL72085.1"/>
    <property type="molecule type" value="Genomic_DNA"/>
</dbReference>
<dbReference type="InterPro" id="IPR001932">
    <property type="entry name" value="PPM-type_phosphatase-like_dom"/>
</dbReference>
<sequence>MKNLRNCVKIATGTDVGCVRTNNEDSVGKNEQIGLAVLADGMGGHNAGEVAGAMAVGSILHELSTTLRQQAPGQPGNDGEYGRDAELLRQAIENANVAIHRTAAGNLAYHGMGTTIVAAAFHNDRISAAHVGDSRLYRLRGGELKQLTTDHSLAHELIANGYFKSYEEVVAAGMKNAITRALGLDAEVNVDLLEDTVQAGDLYLLCSDGLTDMVADTEILSTLQAYRANLERCVAQLIALAKQNGGKDNISVILARPMKPRTDNANTPWHRKLGQWFGNLFSRGGN</sequence>
<dbReference type="SUPFAM" id="SSF81606">
    <property type="entry name" value="PP2C-like"/>
    <property type="match status" value="1"/>
</dbReference>